<dbReference type="InterPro" id="IPR018480">
    <property type="entry name" value="PNAcMuramoyl-5peptid_Trfase_CS"/>
</dbReference>
<dbReference type="GO" id="GO:0005886">
    <property type="term" value="C:plasma membrane"/>
    <property type="evidence" value="ECO:0007669"/>
    <property type="project" value="UniProtKB-SubCell"/>
</dbReference>
<dbReference type="GO" id="GO:0009103">
    <property type="term" value="P:lipopolysaccharide biosynthetic process"/>
    <property type="evidence" value="ECO:0007669"/>
    <property type="project" value="TreeGrafter"/>
</dbReference>
<feature type="transmembrane region" description="Helical" evidence="8">
    <location>
        <begin position="112"/>
        <end position="131"/>
    </location>
</feature>
<sequence length="379" mass="40851">MMYEYFISFILSFIVAFFATPMAKKLAFKIGAVDVPKDDRRMHKKPIARLGGLAIIAGFMISVLFYVVDALYDGSSPLRVNSQFFGLLAGIVIIVALGIADDIKSLSARFKLVFQIIAALAVVISGTRIEYVTNPLSKTGISQLNPILSYTITLLWIIGITNALNFIDGLDGLAAGVSSIASLSLFIVSVIFERWDVAILTAALAGSALGFLPYNFNPAKIFMGDTGATFLGFTLGVVSIQGTLKSYAAIAIAIPVLVLGLPLFDTLFAILRRLLNHKPIMEADRGHLHHRLIDMGLSQKQSVVIMYILSAALGLSAIVLADKGALSAIILIIAISIFIIGGTRFMNEINIDKDDSNNTETHTSKVDVDGKHSLEGEIK</sequence>
<feature type="transmembrane region" description="Helical" evidence="8">
    <location>
        <begin position="303"/>
        <end position="321"/>
    </location>
</feature>
<dbReference type="PROSITE" id="PS01348">
    <property type="entry name" value="MRAY_2"/>
    <property type="match status" value="1"/>
</dbReference>
<evidence type="ECO:0000256" key="8">
    <source>
        <dbReference type="SAM" id="Phobius"/>
    </source>
</evidence>
<proteinExistence type="predicted"/>
<keyword evidence="3 9" id="KW-0808">Transferase</keyword>
<keyword evidence="10" id="KW-1185">Reference proteome</keyword>
<name>A0A2K2FPX6_9CLOT</name>
<dbReference type="PANTHER" id="PTHR22926">
    <property type="entry name" value="PHOSPHO-N-ACETYLMURAMOYL-PENTAPEPTIDE-TRANSFERASE"/>
    <property type="match status" value="1"/>
</dbReference>
<evidence type="ECO:0000256" key="4">
    <source>
        <dbReference type="ARBA" id="ARBA00022692"/>
    </source>
</evidence>
<dbReference type="GO" id="GO:0046872">
    <property type="term" value="F:metal ion binding"/>
    <property type="evidence" value="ECO:0007669"/>
    <property type="project" value="UniProtKB-KW"/>
</dbReference>
<dbReference type="PANTHER" id="PTHR22926:SF3">
    <property type="entry name" value="UNDECAPRENYL-PHOSPHATE ALPHA-N-ACETYLGLUCOSAMINYL 1-PHOSPHATE TRANSFERASE"/>
    <property type="match status" value="1"/>
</dbReference>
<evidence type="ECO:0000313" key="9">
    <source>
        <dbReference type="EMBL" id="PNU00831.1"/>
    </source>
</evidence>
<keyword evidence="2" id="KW-1003">Cell membrane</keyword>
<dbReference type="CDD" id="cd06853">
    <property type="entry name" value="GT_WecA_like"/>
    <property type="match status" value="1"/>
</dbReference>
<gene>
    <name evidence="9" type="ORF">CDQ84_04050</name>
</gene>
<keyword evidence="5 8" id="KW-1133">Transmembrane helix</keyword>
<comment type="caution">
    <text evidence="9">The sequence shown here is derived from an EMBL/GenBank/DDBJ whole genome shotgun (WGS) entry which is preliminary data.</text>
</comment>
<dbReference type="AlphaFoldDB" id="A0A2K2FPX6"/>
<feature type="transmembrane region" description="Helical" evidence="8">
    <location>
        <begin position="80"/>
        <end position="100"/>
    </location>
</feature>
<evidence type="ECO:0000256" key="1">
    <source>
        <dbReference type="ARBA" id="ARBA00004651"/>
    </source>
</evidence>
<evidence type="ECO:0000256" key="2">
    <source>
        <dbReference type="ARBA" id="ARBA00022475"/>
    </source>
</evidence>
<evidence type="ECO:0000256" key="5">
    <source>
        <dbReference type="ARBA" id="ARBA00022989"/>
    </source>
</evidence>
<evidence type="ECO:0000313" key="10">
    <source>
        <dbReference type="Proteomes" id="UP000236151"/>
    </source>
</evidence>
<protein>
    <submittedName>
        <fullName evidence="9">Undecaprenyl-phosphate alpha-N-acetylglucosaminyl 1-phosphate transferase</fullName>
    </submittedName>
</protein>
<dbReference type="EMBL" id="NIOJ01000006">
    <property type="protein sequence ID" value="PNU00831.1"/>
    <property type="molecule type" value="Genomic_DNA"/>
</dbReference>
<feature type="transmembrane region" description="Helical" evidence="8">
    <location>
        <begin position="147"/>
        <end position="166"/>
    </location>
</feature>
<feature type="transmembrane region" description="Helical" evidence="8">
    <location>
        <begin position="221"/>
        <end position="241"/>
    </location>
</feature>
<feature type="transmembrane region" description="Helical" evidence="8">
    <location>
        <begin position="173"/>
        <end position="191"/>
    </location>
</feature>
<dbReference type="Proteomes" id="UP000236151">
    <property type="component" value="Unassembled WGS sequence"/>
</dbReference>
<dbReference type="RefSeq" id="WP_103080446.1">
    <property type="nucleotide sequence ID" value="NZ_CP021850.1"/>
</dbReference>
<feature type="transmembrane region" description="Helical" evidence="8">
    <location>
        <begin position="247"/>
        <end position="271"/>
    </location>
</feature>
<evidence type="ECO:0000256" key="7">
    <source>
        <dbReference type="PIRSR" id="PIRSR600715-1"/>
    </source>
</evidence>
<dbReference type="InterPro" id="IPR000715">
    <property type="entry name" value="Glycosyl_transferase_4"/>
</dbReference>
<feature type="transmembrane region" description="Helical" evidence="8">
    <location>
        <begin position="47"/>
        <end position="68"/>
    </location>
</feature>
<keyword evidence="7" id="KW-0479">Metal-binding</keyword>
<dbReference type="KEGG" id="cthd:CDO33_19255"/>
<dbReference type="GO" id="GO:0016780">
    <property type="term" value="F:phosphotransferase activity, for other substituted phosphate groups"/>
    <property type="evidence" value="ECO:0007669"/>
    <property type="project" value="InterPro"/>
</dbReference>
<accession>A0A2K2FPX6</accession>
<dbReference type="Pfam" id="PF00953">
    <property type="entry name" value="Glycos_transf_4"/>
    <property type="match status" value="1"/>
</dbReference>
<keyword evidence="7" id="KW-0460">Magnesium</keyword>
<feature type="transmembrane region" description="Helical" evidence="8">
    <location>
        <begin position="327"/>
        <end position="346"/>
    </location>
</feature>
<dbReference type="GO" id="GO:0071555">
    <property type="term" value="P:cell wall organization"/>
    <property type="evidence" value="ECO:0007669"/>
    <property type="project" value="TreeGrafter"/>
</dbReference>
<dbReference type="OrthoDB" id="9805475at2"/>
<comment type="cofactor">
    <cofactor evidence="7">
        <name>Mg(2+)</name>
        <dbReference type="ChEBI" id="CHEBI:18420"/>
    </cofactor>
</comment>
<organism evidence="9 10">
    <name type="scientific">Clostridium thermosuccinogenes</name>
    <dbReference type="NCBI Taxonomy" id="84032"/>
    <lineage>
        <taxon>Bacteria</taxon>
        <taxon>Bacillati</taxon>
        <taxon>Bacillota</taxon>
        <taxon>Clostridia</taxon>
        <taxon>Eubacteriales</taxon>
        <taxon>Clostridiaceae</taxon>
        <taxon>Clostridium</taxon>
    </lineage>
</organism>
<evidence type="ECO:0000256" key="3">
    <source>
        <dbReference type="ARBA" id="ARBA00022679"/>
    </source>
</evidence>
<reference evidence="9 10" key="1">
    <citation type="submission" date="2017-06" db="EMBL/GenBank/DDBJ databases">
        <title>Investigating the central metabolism of Clostridium thermosuccinogenes.</title>
        <authorList>
            <person name="Koendjbiharie J.G."/>
            <person name="van Kranenburg R."/>
        </authorList>
    </citation>
    <scope>NUCLEOTIDE SEQUENCE [LARGE SCALE GENOMIC DNA]</scope>
    <source>
        <strain evidence="9 10">DSM 5806</strain>
    </source>
</reference>
<feature type="transmembrane region" description="Helical" evidence="8">
    <location>
        <begin position="6"/>
        <end position="27"/>
    </location>
</feature>
<feature type="binding site" evidence="7">
    <location>
        <position position="165"/>
    </location>
    <ligand>
        <name>Mg(2+)</name>
        <dbReference type="ChEBI" id="CHEBI:18420"/>
    </ligand>
</feature>
<comment type="subcellular location">
    <subcellularLocation>
        <location evidence="1">Cell membrane</location>
        <topology evidence="1">Multi-pass membrane protein</topology>
    </subcellularLocation>
</comment>
<keyword evidence="6 8" id="KW-0472">Membrane</keyword>
<feature type="transmembrane region" description="Helical" evidence="8">
    <location>
        <begin position="197"/>
        <end position="214"/>
    </location>
</feature>
<feature type="binding site" evidence="7">
    <location>
        <position position="225"/>
    </location>
    <ligand>
        <name>Mg(2+)</name>
        <dbReference type="ChEBI" id="CHEBI:18420"/>
    </ligand>
</feature>
<keyword evidence="4 8" id="KW-0812">Transmembrane</keyword>
<evidence type="ECO:0000256" key="6">
    <source>
        <dbReference type="ARBA" id="ARBA00023136"/>
    </source>
</evidence>
<dbReference type="GO" id="GO:0044038">
    <property type="term" value="P:cell wall macromolecule biosynthetic process"/>
    <property type="evidence" value="ECO:0007669"/>
    <property type="project" value="TreeGrafter"/>
</dbReference>